<dbReference type="GO" id="GO:0103039">
    <property type="term" value="F:protein methylthiotransferase activity"/>
    <property type="evidence" value="ECO:0007669"/>
    <property type="project" value="UniProtKB-EC"/>
</dbReference>
<dbReference type="CDD" id="cd01335">
    <property type="entry name" value="Radical_SAM"/>
    <property type="match status" value="1"/>
</dbReference>
<dbReference type="GO" id="GO:0035599">
    <property type="term" value="F:aspartic acid methylthiotransferase activity"/>
    <property type="evidence" value="ECO:0007669"/>
    <property type="project" value="TreeGrafter"/>
</dbReference>
<dbReference type="InterPro" id="IPR005839">
    <property type="entry name" value="Methylthiotransferase"/>
</dbReference>
<evidence type="ECO:0000259" key="9">
    <source>
        <dbReference type="PROSITE" id="PS50926"/>
    </source>
</evidence>
<dbReference type="GO" id="GO:0140101">
    <property type="term" value="F:catalytic activity, acting on a tRNA"/>
    <property type="evidence" value="ECO:0007669"/>
    <property type="project" value="UniProtKB-ARBA"/>
</dbReference>
<dbReference type="GO" id="GO:0046872">
    <property type="term" value="F:metal ion binding"/>
    <property type="evidence" value="ECO:0007669"/>
    <property type="project" value="UniProtKB-KW"/>
</dbReference>
<dbReference type="GO" id="GO:0035600">
    <property type="term" value="P:tRNA methylthiolation"/>
    <property type="evidence" value="ECO:0007669"/>
    <property type="project" value="UniProtKB-ARBA"/>
</dbReference>
<dbReference type="PANTHER" id="PTHR43837">
    <property type="entry name" value="RIBOSOMAL PROTEIN S12 METHYLTHIOTRANSFERASE RIMO"/>
    <property type="match status" value="1"/>
</dbReference>
<dbReference type="HAMAP" id="MF_01865">
    <property type="entry name" value="MTTase_RimO"/>
    <property type="match status" value="1"/>
</dbReference>
<dbReference type="SFLD" id="SFLDF00274">
    <property type="entry name" value="ribosomal_protein_S12_methylth"/>
    <property type="match status" value="1"/>
</dbReference>
<evidence type="ECO:0000256" key="3">
    <source>
        <dbReference type="ARBA" id="ARBA00022679"/>
    </source>
</evidence>
<dbReference type="SFLD" id="SFLDG01061">
    <property type="entry name" value="methylthiotransferase"/>
    <property type="match status" value="1"/>
</dbReference>
<keyword evidence="3 8" id="KW-0808">Transferase</keyword>
<dbReference type="GO" id="GO:0005829">
    <property type="term" value="C:cytosol"/>
    <property type="evidence" value="ECO:0007669"/>
    <property type="project" value="TreeGrafter"/>
</dbReference>
<feature type="binding site" evidence="8">
    <location>
        <position position="157"/>
    </location>
    <ligand>
        <name>[4Fe-4S] cluster</name>
        <dbReference type="ChEBI" id="CHEBI:49883"/>
        <label>2</label>
        <note>4Fe-4S-S-AdoMet</note>
    </ligand>
</feature>
<dbReference type="PANTHER" id="PTHR43837:SF1">
    <property type="entry name" value="RIBOSOMAL PROTEIN US12 METHYLTHIOTRANSFERASE RIMO"/>
    <property type="match status" value="1"/>
</dbReference>
<dbReference type="InterPro" id="IPR038135">
    <property type="entry name" value="Methylthiotransferase_N_sf"/>
</dbReference>
<feature type="domain" description="MTTase N-terminal" evidence="10">
    <location>
        <begin position="5"/>
        <end position="121"/>
    </location>
</feature>
<dbReference type="Pfam" id="PF00919">
    <property type="entry name" value="UPF0004"/>
    <property type="match status" value="1"/>
</dbReference>
<feature type="domain" description="Radical SAM core" evidence="11">
    <location>
        <begin position="143"/>
        <end position="373"/>
    </location>
</feature>
<evidence type="ECO:0000259" key="11">
    <source>
        <dbReference type="PROSITE" id="PS51918"/>
    </source>
</evidence>
<keyword evidence="12" id="KW-0687">Ribonucleoprotein</keyword>
<dbReference type="InterPro" id="IPR023404">
    <property type="entry name" value="rSAM_horseshoe"/>
</dbReference>
<dbReference type="Gene3D" id="3.80.30.20">
    <property type="entry name" value="tm_1862 like domain"/>
    <property type="match status" value="1"/>
</dbReference>
<dbReference type="GO" id="GO:0051539">
    <property type="term" value="F:4 iron, 4 sulfur cluster binding"/>
    <property type="evidence" value="ECO:0007669"/>
    <property type="project" value="UniProtKB-UniRule"/>
</dbReference>
<gene>
    <name evidence="8" type="primary">rimO</name>
    <name evidence="12" type="ORF">SAMN02745114_01014</name>
</gene>
<feature type="binding site" evidence="8">
    <location>
        <position position="164"/>
    </location>
    <ligand>
        <name>[4Fe-4S] cluster</name>
        <dbReference type="ChEBI" id="CHEBI:49883"/>
        <label>2</label>
        <note>4Fe-4S-S-AdoMet</note>
    </ligand>
</feature>
<dbReference type="GO" id="GO:0005840">
    <property type="term" value="C:ribosome"/>
    <property type="evidence" value="ECO:0007669"/>
    <property type="project" value="UniProtKB-KW"/>
</dbReference>
<keyword evidence="13" id="KW-1185">Reference proteome</keyword>
<dbReference type="InterPro" id="IPR058240">
    <property type="entry name" value="rSAM_sf"/>
</dbReference>
<dbReference type="SFLD" id="SFLDG01082">
    <property type="entry name" value="B12-binding_domain_containing"/>
    <property type="match status" value="1"/>
</dbReference>
<keyword evidence="7 8" id="KW-0411">Iron-sulfur</keyword>
<evidence type="ECO:0000313" key="12">
    <source>
        <dbReference type="EMBL" id="SJZ58023.1"/>
    </source>
</evidence>
<feature type="binding site" evidence="8">
    <location>
        <position position="84"/>
    </location>
    <ligand>
        <name>[4Fe-4S] cluster</name>
        <dbReference type="ChEBI" id="CHEBI:49883"/>
        <label>1</label>
    </ligand>
</feature>
<keyword evidence="5 8" id="KW-0479">Metal-binding</keyword>
<comment type="similarity">
    <text evidence="8">Belongs to the methylthiotransferase family. RimO subfamily.</text>
</comment>
<feature type="binding site" evidence="8">
    <location>
        <position position="14"/>
    </location>
    <ligand>
        <name>[4Fe-4S] cluster</name>
        <dbReference type="ChEBI" id="CHEBI:49883"/>
        <label>1</label>
    </ligand>
</feature>
<keyword evidence="1 8" id="KW-0004">4Fe-4S</keyword>
<dbReference type="OrthoDB" id="9805215at2"/>
<dbReference type="STRING" id="290054.SAMN02745114_01014"/>
<dbReference type="NCBIfam" id="TIGR01125">
    <property type="entry name" value="30S ribosomal protein S12 methylthiotransferase RimO"/>
    <property type="match status" value="1"/>
</dbReference>
<evidence type="ECO:0000256" key="5">
    <source>
        <dbReference type="ARBA" id="ARBA00022723"/>
    </source>
</evidence>
<evidence type="ECO:0000256" key="2">
    <source>
        <dbReference type="ARBA" id="ARBA00022490"/>
    </source>
</evidence>
<dbReference type="SUPFAM" id="SSF102114">
    <property type="entry name" value="Radical SAM enzymes"/>
    <property type="match status" value="1"/>
</dbReference>
<dbReference type="Gene3D" id="2.40.50.140">
    <property type="entry name" value="Nucleic acid-binding proteins"/>
    <property type="match status" value="1"/>
</dbReference>
<dbReference type="AlphaFoldDB" id="A0A1T4LTI8"/>
<dbReference type="InterPro" id="IPR012340">
    <property type="entry name" value="NA-bd_OB-fold"/>
</dbReference>
<feature type="binding site" evidence="8">
    <location>
        <position position="161"/>
    </location>
    <ligand>
        <name>[4Fe-4S] cluster</name>
        <dbReference type="ChEBI" id="CHEBI:49883"/>
        <label>2</label>
        <note>4Fe-4S-S-AdoMet</note>
    </ligand>
</feature>
<dbReference type="NCBIfam" id="TIGR00089">
    <property type="entry name" value="MiaB/RimO family radical SAM methylthiotransferase"/>
    <property type="match status" value="1"/>
</dbReference>
<dbReference type="PROSITE" id="PS50926">
    <property type="entry name" value="TRAM"/>
    <property type="match status" value="1"/>
</dbReference>
<evidence type="ECO:0000313" key="13">
    <source>
        <dbReference type="Proteomes" id="UP000190657"/>
    </source>
</evidence>
<dbReference type="PROSITE" id="PS51449">
    <property type="entry name" value="MTTASE_N"/>
    <property type="match status" value="1"/>
</dbReference>
<evidence type="ECO:0000256" key="8">
    <source>
        <dbReference type="HAMAP-Rule" id="MF_01865"/>
    </source>
</evidence>
<comment type="cofactor">
    <cofactor evidence="8">
        <name>[4Fe-4S] cluster</name>
        <dbReference type="ChEBI" id="CHEBI:49883"/>
    </cofactor>
    <text evidence="8">Binds 2 [4Fe-4S] clusters. One cluster is coordinated with 3 cysteines and an exchangeable S-adenosyl-L-methionine.</text>
</comment>
<dbReference type="Pfam" id="PF18693">
    <property type="entry name" value="TRAM_2"/>
    <property type="match status" value="1"/>
</dbReference>
<dbReference type="InterPro" id="IPR007197">
    <property type="entry name" value="rSAM"/>
</dbReference>
<evidence type="ECO:0000256" key="1">
    <source>
        <dbReference type="ARBA" id="ARBA00022485"/>
    </source>
</evidence>
<reference evidence="12 13" key="1">
    <citation type="submission" date="2017-02" db="EMBL/GenBank/DDBJ databases">
        <authorList>
            <person name="Peterson S.W."/>
        </authorList>
    </citation>
    <scope>NUCLEOTIDE SEQUENCE [LARGE SCALE GENOMIC DNA]</scope>
    <source>
        <strain evidence="12 13">ATCC 51222</strain>
    </source>
</reference>
<dbReference type="PROSITE" id="PS01278">
    <property type="entry name" value="MTTASE_RADICAL"/>
    <property type="match status" value="1"/>
</dbReference>
<name>A0A1T4LTI8_9FIRM</name>
<keyword evidence="12" id="KW-0689">Ribosomal protein</keyword>
<keyword evidence="6 8" id="KW-0408">Iron</keyword>
<keyword evidence="4 8" id="KW-0949">S-adenosyl-L-methionine</keyword>
<dbReference type="InterPro" id="IPR005840">
    <property type="entry name" value="Ribosomal_uS12_MeSTrfase_RimO"/>
</dbReference>
<accession>A0A1T4LTI8</accession>
<dbReference type="RefSeq" id="WP_078768492.1">
    <property type="nucleotide sequence ID" value="NZ_FUWW01000009.1"/>
</dbReference>
<dbReference type="Pfam" id="PF04055">
    <property type="entry name" value="Radical_SAM"/>
    <property type="match status" value="1"/>
</dbReference>
<feature type="domain" description="TRAM" evidence="9">
    <location>
        <begin position="376"/>
        <end position="442"/>
    </location>
</feature>
<keyword evidence="2 8" id="KW-0963">Cytoplasm</keyword>
<evidence type="ECO:0000259" key="10">
    <source>
        <dbReference type="PROSITE" id="PS51449"/>
    </source>
</evidence>
<comment type="subcellular location">
    <subcellularLocation>
        <location evidence="8">Cytoplasm</location>
    </subcellularLocation>
</comment>
<sequence length="444" mass="49786">MANGYKVGMISLGCPKNQVDGEALLAKLAQAGYQIVNEIENSDVMIVNTCGFIEDAKREAIDAILEVAQYKEAGLISAIVVTGCLAERYQDEILKEMPEVDAVIGIGANSDIVKVCDKALCGIKTSNFPNKCYLPLDGERMLSTPPHWAYLKIAEGCDNRCAYCAIPGIRGNFRSRTIESVVDEAKSLVNRGVKEIILVAQDTTKYGQDLYGEYSLDKLLKELVKIDGLEWIRLFYCYPQRITDSLIDVIANEDKVCKYIDIPLQHSDATVLKNMNRVGDGNDYRVLLNKMREAIPGLALRTTFMVGFPGETDEQFENLCEFVKDMKFDKMGCFTFSPEEDTPAFDMENQIDEDVMKRRQEVLMNAQFFITEASNKGRVGNVYKVIVDSFADGKYTGRSYMDSPEIDSGIIFTSNKKLNIGDFVDVKITDFDGYDLIGEHYEFT</sequence>
<dbReference type="Gene3D" id="3.40.50.12160">
    <property type="entry name" value="Methylthiotransferase, N-terminal domain"/>
    <property type="match status" value="1"/>
</dbReference>
<proteinExistence type="inferred from homology"/>
<protein>
    <recommendedName>
        <fullName evidence="8">Ribosomal protein uS12 methylthiotransferase RimO</fullName>
        <shortName evidence="8">uS12 MTTase</shortName>
        <shortName evidence="8">uS12 methylthiotransferase</shortName>
        <ecNumber evidence="8">2.8.4.4</ecNumber>
    </recommendedName>
    <alternativeName>
        <fullName evidence="8">Ribosomal protein uS12 (aspartate-C(3))-methylthiotransferase</fullName>
    </alternativeName>
    <alternativeName>
        <fullName evidence="8">Ribosome maturation factor RimO</fullName>
    </alternativeName>
</protein>
<dbReference type="SMART" id="SM00729">
    <property type="entry name" value="Elp3"/>
    <property type="match status" value="1"/>
</dbReference>
<organism evidence="12 13">
    <name type="scientific">Eubacterium coprostanoligenes</name>
    <dbReference type="NCBI Taxonomy" id="290054"/>
    <lineage>
        <taxon>Bacteria</taxon>
        <taxon>Bacillati</taxon>
        <taxon>Bacillota</taxon>
        <taxon>Clostridia</taxon>
        <taxon>Eubacteriales</taxon>
        <taxon>Eubacteriaceae</taxon>
        <taxon>Eubacterium</taxon>
    </lineage>
</organism>
<evidence type="ECO:0000256" key="6">
    <source>
        <dbReference type="ARBA" id="ARBA00023004"/>
    </source>
</evidence>
<evidence type="ECO:0000256" key="4">
    <source>
        <dbReference type="ARBA" id="ARBA00022691"/>
    </source>
</evidence>
<dbReference type="InterPro" id="IPR020612">
    <property type="entry name" value="Methylthiotransferase_CS"/>
</dbReference>
<dbReference type="InterPro" id="IPR006638">
    <property type="entry name" value="Elp3/MiaA/NifB-like_rSAM"/>
</dbReference>
<evidence type="ECO:0000256" key="7">
    <source>
        <dbReference type="ARBA" id="ARBA00023014"/>
    </source>
</evidence>
<dbReference type="SFLD" id="SFLDS00029">
    <property type="entry name" value="Radical_SAM"/>
    <property type="match status" value="1"/>
</dbReference>
<dbReference type="EMBL" id="FUWW01000009">
    <property type="protein sequence ID" value="SJZ58023.1"/>
    <property type="molecule type" value="Genomic_DNA"/>
</dbReference>
<dbReference type="InterPro" id="IPR013848">
    <property type="entry name" value="Methylthiotransferase_N"/>
</dbReference>
<comment type="catalytic activity">
    <reaction evidence="8">
        <text>L-aspartate(89)-[ribosomal protein uS12]-hydrogen + (sulfur carrier)-SH + AH2 + 2 S-adenosyl-L-methionine = 3-methylsulfanyl-L-aspartate(89)-[ribosomal protein uS12]-hydrogen + (sulfur carrier)-H + 5'-deoxyadenosine + L-methionine + A + S-adenosyl-L-homocysteine + 2 H(+)</text>
        <dbReference type="Rhea" id="RHEA:37087"/>
        <dbReference type="Rhea" id="RHEA-COMP:10460"/>
        <dbReference type="Rhea" id="RHEA-COMP:10461"/>
        <dbReference type="Rhea" id="RHEA-COMP:14737"/>
        <dbReference type="Rhea" id="RHEA-COMP:14739"/>
        <dbReference type="ChEBI" id="CHEBI:13193"/>
        <dbReference type="ChEBI" id="CHEBI:15378"/>
        <dbReference type="ChEBI" id="CHEBI:17319"/>
        <dbReference type="ChEBI" id="CHEBI:17499"/>
        <dbReference type="ChEBI" id="CHEBI:29917"/>
        <dbReference type="ChEBI" id="CHEBI:29961"/>
        <dbReference type="ChEBI" id="CHEBI:57844"/>
        <dbReference type="ChEBI" id="CHEBI:57856"/>
        <dbReference type="ChEBI" id="CHEBI:59789"/>
        <dbReference type="ChEBI" id="CHEBI:64428"/>
        <dbReference type="ChEBI" id="CHEBI:73599"/>
        <dbReference type="EC" id="2.8.4.4"/>
    </reaction>
</comment>
<dbReference type="EC" id="2.8.4.4" evidence="8"/>
<comment type="function">
    <text evidence="8">Catalyzes the methylthiolation of an aspartic acid residue of ribosomal protein uS12.</text>
</comment>
<dbReference type="InterPro" id="IPR002792">
    <property type="entry name" value="TRAM_dom"/>
</dbReference>
<dbReference type="PROSITE" id="PS51918">
    <property type="entry name" value="RADICAL_SAM"/>
    <property type="match status" value="1"/>
</dbReference>
<dbReference type="FunFam" id="3.80.30.20:FF:000001">
    <property type="entry name" value="tRNA-2-methylthio-N(6)-dimethylallyladenosine synthase 2"/>
    <property type="match status" value="1"/>
</dbReference>
<feature type="binding site" evidence="8">
    <location>
        <position position="50"/>
    </location>
    <ligand>
        <name>[4Fe-4S] cluster</name>
        <dbReference type="ChEBI" id="CHEBI:49883"/>
        <label>1</label>
    </ligand>
</feature>
<dbReference type="Proteomes" id="UP000190657">
    <property type="component" value="Unassembled WGS sequence"/>
</dbReference>